<dbReference type="EMBL" id="SNXK01000012">
    <property type="protein sequence ID" value="TDP29784.1"/>
    <property type="molecule type" value="Genomic_DNA"/>
</dbReference>
<dbReference type="Proteomes" id="UP000295087">
    <property type="component" value="Unassembled WGS sequence"/>
</dbReference>
<organism evidence="1 2">
    <name type="scientific">Nocardia ignorata</name>
    <dbReference type="NCBI Taxonomy" id="145285"/>
    <lineage>
        <taxon>Bacteria</taxon>
        <taxon>Bacillati</taxon>
        <taxon>Actinomycetota</taxon>
        <taxon>Actinomycetes</taxon>
        <taxon>Mycobacteriales</taxon>
        <taxon>Nocardiaceae</taxon>
        <taxon>Nocardia</taxon>
    </lineage>
</organism>
<proteinExistence type="predicted"/>
<comment type="caution">
    <text evidence="1">The sequence shown here is derived from an EMBL/GenBank/DDBJ whole genome shotgun (WGS) entry which is preliminary data.</text>
</comment>
<dbReference type="RefSeq" id="WP_067496523.1">
    <property type="nucleotide sequence ID" value="NZ_SNXK01000012.1"/>
</dbReference>
<reference evidence="1 2" key="1">
    <citation type="submission" date="2019-03" db="EMBL/GenBank/DDBJ databases">
        <title>Genomic Encyclopedia of Type Strains, Phase IV (KMG-IV): sequencing the most valuable type-strain genomes for metagenomic binning, comparative biology and taxonomic classification.</title>
        <authorList>
            <person name="Goeker M."/>
        </authorList>
    </citation>
    <scope>NUCLEOTIDE SEQUENCE [LARGE SCALE GENOMIC DNA]</scope>
    <source>
        <strain evidence="1 2">DSM 44496</strain>
    </source>
</reference>
<protein>
    <submittedName>
        <fullName evidence="1">Uncharacterized protein</fullName>
    </submittedName>
</protein>
<evidence type="ECO:0000313" key="1">
    <source>
        <dbReference type="EMBL" id="TDP29784.1"/>
    </source>
</evidence>
<sequence length="64" mass="7159">MENIWKREELPGVTIRCVTEAVGIHLSLEDPDHIDGFVSEIDRTLAPLYPDVALAYAQYVAEST</sequence>
<name>A0A4V3CMI8_NOCIG</name>
<evidence type="ECO:0000313" key="2">
    <source>
        <dbReference type="Proteomes" id="UP000295087"/>
    </source>
</evidence>
<accession>A0A4V3CMI8</accession>
<gene>
    <name evidence="1" type="ORF">DFR75_11248</name>
</gene>
<dbReference type="AlphaFoldDB" id="A0A4V3CMI8"/>
<keyword evidence="2" id="KW-1185">Reference proteome</keyword>